<gene>
    <name evidence="1" type="ORF">E2C01_066562</name>
</gene>
<reference evidence="1 2" key="1">
    <citation type="submission" date="2019-05" db="EMBL/GenBank/DDBJ databases">
        <title>Another draft genome of Portunus trituberculatus and its Hox gene families provides insights of decapod evolution.</title>
        <authorList>
            <person name="Jeong J.-H."/>
            <person name="Song I."/>
            <person name="Kim S."/>
            <person name="Choi T."/>
            <person name="Kim D."/>
            <person name="Ryu S."/>
            <person name="Kim W."/>
        </authorList>
    </citation>
    <scope>NUCLEOTIDE SEQUENCE [LARGE SCALE GENOMIC DNA]</scope>
    <source>
        <tissue evidence="1">Muscle</tissue>
    </source>
</reference>
<dbReference type="EMBL" id="VSRR010034431">
    <property type="protein sequence ID" value="MPC72264.1"/>
    <property type="molecule type" value="Genomic_DNA"/>
</dbReference>
<accession>A0A5B7HV07</accession>
<proteinExistence type="predicted"/>
<name>A0A5B7HV07_PORTR</name>
<evidence type="ECO:0000313" key="2">
    <source>
        <dbReference type="Proteomes" id="UP000324222"/>
    </source>
</evidence>
<organism evidence="1 2">
    <name type="scientific">Portunus trituberculatus</name>
    <name type="common">Swimming crab</name>
    <name type="synonym">Neptunus trituberculatus</name>
    <dbReference type="NCBI Taxonomy" id="210409"/>
    <lineage>
        <taxon>Eukaryota</taxon>
        <taxon>Metazoa</taxon>
        <taxon>Ecdysozoa</taxon>
        <taxon>Arthropoda</taxon>
        <taxon>Crustacea</taxon>
        <taxon>Multicrustacea</taxon>
        <taxon>Malacostraca</taxon>
        <taxon>Eumalacostraca</taxon>
        <taxon>Eucarida</taxon>
        <taxon>Decapoda</taxon>
        <taxon>Pleocyemata</taxon>
        <taxon>Brachyura</taxon>
        <taxon>Eubrachyura</taxon>
        <taxon>Portunoidea</taxon>
        <taxon>Portunidae</taxon>
        <taxon>Portuninae</taxon>
        <taxon>Portunus</taxon>
    </lineage>
</organism>
<dbReference type="Proteomes" id="UP000324222">
    <property type="component" value="Unassembled WGS sequence"/>
</dbReference>
<sequence length="88" mass="9879">MEEVEVRWARRSEPHCVEERFSASLYTPDTSVPDLVQTLTLRNTNDSSPLLLLLLLLTTTTTTTTYTSTTTTTNPLHALSPHHVFLPP</sequence>
<keyword evidence="2" id="KW-1185">Reference proteome</keyword>
<evidence type="ECO:0000313" key="1">
    <source>
        <dbReference type="EMBL" id="MPC72264.1"/>
    </source>
</evidence>
<dbReference type="AlphaFoldDB" id="A0A5B7HV07"/>
<comment type="caution">
    <text evidence="1">The sequence shown here is derived from an EMBL/GenBank/DDBJ whole genome shotgun (WGS) entry which is preliminary data.</text>
</comment>
<protein>
    <submittedName>
        <fullName evidence="1">Uncharacterized protein</fullName>
    </submittedName>
</protein>